<dbReference type="Proteomes" id="UP001642483">
    <property type="component" value="Unassembled WGS sequence"/>
</dbReference>
<evidence type="ECO:0000313" key="6">
    <source>
        <dbReference type="Proteomes" id="UP001642483"/>
    </source>
</evidence>
<dbReference type="PANTHER" id="PTHR10543:SF132">
    <property type="entry name" value="BETA,BETA-CAROTENE 15,15'-DIOXYGENASE"/>
    <property type="match status" value="1"/>
</dbReference>
<keyword evidence="3" id="KW-0479">Metal-binding</keyword>
<gene>
    <name evidence="5" type="ORF">CVLEPA_LOCUS9509</name>
</gene>
<keyword evidence="6" id="KW-1185">Reference proteome</keyword>
<evidence type="ECO:0000256" key="2">
    <source>
        <dbReference type="ARBA" id="ARBA00006787"/>
    </source>
</evidence>
<accession>A0ABP0FHW9</accession>
<comment type="caution">
    <text evidence="5">The sequence shown here is derived from an EMBL/GenBank/DDBJ whole genome shotgun (WGS) entry which is preliminary data.</text>
</comment>
<keyword evidence="4" id="KW-0408">Iron</keyword>
<name>A0ABP0FHW9_CLALP</name>
<evidence type="ECO:0000256" key="4">
    <source>
        <dbReference type="ARBA" id="ARBA00023004"/>
    </source>
</evidence>
<protein>
    <submittedName>
        <fullName evidence="5">Uncharacterized protein</fullName>
    </submittedName>
</protein>
<evidence type="ECO:0000256" key="3">
    <source>
        <dbReference type="ARBA" id="ARBA00022723"/>
    </source>
</evidence>
<dbReference type="PANTHER" id="PTHR10543">
    <property type="entry name" value="BETA-CAROTENE DIOXYGENASE"/>
    <property type="match status" value="1"/>
</dbReference>
<comment type="cofactor">
    <cofactor evidence="1">
        <name>Fe(2+)</name>
        <dbReference type="ChEBI" id="CHEBI:29033"/>
    </cofactor>
</comment>
<dbReference type="EMBL" id="CAWYQH010000057">
    <property type="protein sequence ID" value="CAK8679259.1"/>
    <property type="molecule type" value="Genomic_DNA"/>
</dbReference>
<evidence type="ECO:0000256" key="1">
    <source>
        <dbReference type="ARBA" id="ARBA00001954"/>
    </source>
</evidence>
<organism evidence="5 6">
    <name type="scientific">Clavelina lepadiformis</name>
    <name type="common">Light-bulb sea squirt</name>
    <name type="synonym">Ascidia lepadiformis</name>
    <dbReference type="NCBI Taxonomy" id="159417"/>
    <lineage>
        <taxon>Eukaryota</taxon>
        <taxon>Metazoa</taxon>
        <taxon>Chordata</taxon>
        <taxon>Tunicata</taxon>
        <taxon>Ascidiacea</taxon>
        <taxon>Aplousobranchia</taxon>
        <taxon>Clavelinidae</taxon>
        <taxon>Clavelina</taxon>
    </lineage>
</organism>
<evidence type="ECO:0000313" key="5">
    <source>
        <dbReference type="EMBL" id="CAK8679259.1"/>
    </source>
</evidence>
<dbReference type="Pfam" id="PF03055">
    <property type="entry name" value="RPE65"/>
    <property type="match status" value="1"/>
</dbReference>
<proteinExistence type="inferred from homology"/>
<comment type="similarity">
    <text evidence="2">Belongs to the carotenoid oxygenase family.</text>
</comment>
<dbReference type="InterPro" id="IPR004294">
    <property type="entry name" value="Carotenoid_Oase"/>
</dbReference>
<sequence>MCCSYGEAFRGFGLDIMRSKGEDLRKFATVPFTGPQRYVLPLDVDEHTPDGKNLVTLSSSKARAEYRKDGSIFLTPELLYDDEICKRNNIRSLELPRINYDKNNGKKYRYIYCVGSNEVLPNQLYKFDTETKEMLLWENKGFFTSEPIFVKNPQGSNEDDGVVLSTVISSNVDDPVFMVVLDAKSFTEIARAEVDTKLPYPLHGIFTSSG</sequence>
<reference evidence="5 6" key="1">
    <citation type="submission" date="2024-02" db="EMBL/GenBank/DDBJ databases">
        <authorList>
            <person name="Daric V."/>
            <person name="Darras S."/>
        </authorList>
    </citation>
    <scope>NUCLEOTIDE SEQUENCE [LARGE SCALE GENOMIC DNA]</scope>
</reference>